<dbReference type="InterPro" id="IPR036749">
    <property type="entry name" value="Expansin_CBD_sf"/>
</dbReference>
<comment type="similarity">
    <text evidence="3">Belongs to the expansin family.</text>
</comment>
<evidence type="ECO:0000256" key="2">
    <source>
        <dbReference type="ARBA" id="ARBA00022525"/>
    </source>
</evidence>
<protein>
    <submittedName>
        <fullName evidence="7">Uncharacterized protein</fullName>
    </submittedName>
</protein>
<dbReference type="CDD" id="cd22275">
    <property type="entry name" value="DPBB_EXPB_N"/>
    <property type="match status" value="1"/>
</dbReference>
<evidence type="ECO:0000313" key="8">
    <source>
        <dbReference type="Proteomes" id="UP000594263"/>
    </source>
</evidence>
<keyword evidence="4" id="KW-0732">Signal</keyword>
<dbReference type="InterPro" id="IPR005795">
    <property type="entry name" value="LolPI"/>
</dbReference>
<dbReference type="Pfam" id="PF01357">
    <property type="entry name" value="Expansin_C"/>
    <property type="match status" value="1"/>
</dbReference>
<feature type="domain" description="Expansin-like EG45" evidence="5">
    <location>
        <begin position="64"/>
        <end position="174"/>
    </location>
</feature>
<dbReference type="InterPro" id="IPR009009">
    <property type="entry name" value="RlpA-like_DPBB"/>
</dbReference>
<dbReference type="GO" id="GO:0005576">
    <property type="term" value="C:extracellular region"/>
    <property type="evidence" value="ECO:0007669"/>
    <property type="project" value="UniProtKB-SubCell"/>
</dbReference>
<keyword evidence="8" id="KW-1185">Reference proteome</keyword>
<name>A0A7N0U9H3_KALFE</name>
<evidence type="ECO:0000256" key="4">
    <source>
        <dbReference type="SAM" id="SignalP"/>
    </source>
</evidence>
<reference evidence="7" key="1">
    <citation type="submission" date="2021-01" db="UniProtKB">
        <authorList>
            <consortium name="EnsemblPlants"/>
        </authorList>
    </citation>
    <scope>IDENTIFICATION</scope>
</reference>
<proteinExistence type="inferred from homology"/>
<evidence type="ECO:0000256" key="3">
    <source>
        <dbReference type="RuleBase" id="RU003460"/>
    </source>
</evidence>
<keyword evidence="2" id="KW-0964">Secreted</keyword>
<feature type="signal peptide" evidence="4">
    <location>
        <begin position="1"/>
        <end position="29"/>
    </location>
</feature>
<dbReference type="OMA" id="WRAMQQS"/>
<dbReference type="Gramene" id="Kaladp0058s0390.1.v1.1">
    <property type="protein sequence ID" value="Kaladp0058s0390.1.v1.1"/>
    <property type="gene ID" value="Kaladp0058s0390.v1.1"/>
</dbReference>
<dbReference type="InterPro" id="IPR007118">
    <property type="entry name" value="Expan_Lol_pI"/>
</dbReference>
<evidence type="ECO:0000313" key="7">
    <source>
        <dbReference type="EnsemblPlants" id="Kaladp0058s0390.1.v1.1"/>
    </source>
</evidence>
<comment type="subcellular location">
    <subcellularLocation>
        <location evidence="1">Secreted</location>
    </subcellularLocation>
</comment>
<dbReference type="InterPro" id="IPR007112">
    <property type="entry name" value="Expansin/allergen_DPBB_dom"/>
</dbReference>
<dbReference type="SUPFAM" id="SSF50685">
    <property type="entry name" value="Barwin-like endoglucanases"/>
    <property type="match status" value="1"/>
</dbReference>
<dbReference type="Gene3D" id="2.60.40.760">
    <property type="entry name" value="Expansin, cellulose-binding-like domain"/>
    <property type="match status" value="1"/>
</dbReference>
<dbReference type="PANTHER" id="PTHR31692">
    <property type="entry name" value="EXPANSIN-B3"/>
    <property type="match status" value="1"/>
</dbReference>
<accession>A0A7N0U9H3</accession>
<dbReference type="AlphaFoldDB" id="A0A7N0U9H3"/>
<evidence type="ECO:0000259" key="6">
    <source>
        <dbReference type="PROSITE" id="PS50843"/>
    </source>
</evidence>
<evidence type="ECO:0000256" key="1">
    <source>
        <dbReference type="ARBA" id="ARBA00004613"/>
    </source>
</evidence>
<organism evidence="7 8">
    <name type="scientific">Kalanchoe fedtschenkoi</name>
    <name type="common">Lavender scallops</name>
    <name type="synonym">South American air plant</name>
    <dbReference type="NCBI Taxonomy" id="63787"/>
    <lineage>
        <taxon>Eukaryota</taxon>
        <taxon>Viridiplantae</taxon>
        <taxon>Streptophyta</taxon>
        <taxon>Embryophyta</taxon>
        <taxon>Tracheophyta</taxon>
        <taxon>Spermatophyta</taxon>
        <taxon>Magnoliopsida</taxon>
        <taxon>eudicotyledons</taxon>
        <taxon>Gunneridae</taxon>
        <taxon>Pentapetalae</taxon>
        <taxon>Saxifragales</taxon>
        <taxon>Crassulaceae</taxon>
        <taxon>Kalanchoe</taxon>
    </lineage>
</organism>
<dbReference type="SUPFAM" id="SSF49590">
    <property type="entry name" value="PHL pollen allergen"/>
    <property type="match status" value="1"/>
</dbReference>
<dbReference type="Pfam" id="PF03330">
    <property type="entry name" value="DPBB_1"/>
    <property type="match status" value="1"/>
</dbReference>
<feature type="domain" description="Expansin-like CBD" evidence="6">
    <location>
        <begin position="187"/>
        <end position="269"/>
    </location>
</feature>
<dbReference type="InterPro" id="IPR036908">
    <property type="entry name" value="RlpA-like_sf"/>
</dbReference>
<dbReference type="PROSITE" id="PS50843">
    <property type="entry name" value="EXPANSIN_CBD"/>
    <property type="match status" value="1"/>
</dbReference>
<dbReference type="SMART" id="SM00837">
    <property type="entry name" value="DPBB_1"/>
    <property type="match status" value="1"/>
</dbReference>
<dbReference type="PANTHER" id="PTHR31692:SF49">
    <property type="entry name" value="EXPANSIN-B15-LIKE"/>
    <property type="match status" value="1"/>
</dbReference>
<dbReference type="GO" id="GO:0009653">
    <property type="term" value="P:anatomical structure morphogenesis"/>
    <property type="evidence" value="ECO:0007669"/>
    <property type="project" value="UniProtKB-ARBA"/>
</dbReference>
<dbReference type="InterPro" id="IPR007117">
    <property type="entry name" value="Expansin_CBD"/>
</dbReference>
<dbReference type="EnsemblPlants" id="Kaladp0058s0390.1.v1.1">
    <property type="protein sequence ID" value="Kaladp0058s0390.1.v1.1"/>
    <property type="gene ID" value="Kaladp0058s0390.v1.1"/>
</dbReference>
<evidence type="ECO:0000259" key="5">
    <source>
        <dbReference type="PROSITE" id="PS50842"/>
    </source>
</evidence>
<sequence>MAASFKTRFAYSPELLTLLIICCLETSQCINPRINLSLSTDHSRSWTSAGATWYGSPDGAGSDGGACGYGDAVSKPPFSSLITGIGPSLYDSGKECGACYEVKCTEHKACSGKPVRVVITDFCPGGPCASESAHFDLSGTAFGAMAVPGLEDELRNAGVLTIRYARVACDYSGKTVAFHVDAGSNPNYMAVVVEYEEGDGDLAAVHLKESDGGEWREMQQSWGAVWKLDAGSELQPPLSIQLTSGYSGETLVARNVIPSGWKPGATYRSVVNF</sequence>
<dbReference type="Proteomes" id="UP000594263">
    <property type="component" value="Unplaced"/>
</dbReference>
<feature type="chain" id="PRO_5029803380" evidence="4">
    <location>
        <begin position="30"/>
        <end position="273"/>
    </location>
</feature>
<dbReference type="PROSITE" id="PS50842">
    <property type="entry name" value="EXPANSIN_EG45"/>
    <property type="match status" value="1"/>
</dbReference>
<dbReference type="PRINTS" id="PR01225">
    <property type="entry name" value="EXPANSNFAMLY"/>
</dbReference>
<dbReference type="Gene3D" id="2.40.40.10">
    <property type="entry name" value="RlpA-like domain"/>
    <property type="match status" value="1"/>
</dbReference>
<dbReference type="PRINTS" id="PR00829">
    <property type="entry name" value="LOLP1ALLERGN"/>
</dbReference>